<evidence type="ECO:0000313" key="2">
    <source>
        <dbReference type="EMBL" id="PNG98425.1"/>
    </source>
</evidence>
<accession>A0A2J7ZDS7</accession>
<evidence type="ECO:0000313" key="3">
    <source>
        <dbReference type="Proteomes" id="UP000236520"/>
    </source>
</evidence>
<dbReference type="Proteomes" id="UP000236520">
    <property type="component" value="Unassembled WGS sequence"/>
</dbReference>
<evidence type="ECO:0000256" key="1">
    <source>
        <dbReference type="SAM" id="MobiDB-lite"/>
    </source>
</evidence>
<sequence length="64" mass="7302">MRCVSPRQLVDWPDVQNPLVLEKLRVLDVGMRPSGGGWKRYPAAESAVPRTPEHPTHTAKRERE</sequence>
<name>A0A2J7ZDS7_STRMQ</name>
<comment type="caution">
    <text evidence="2">The sequence shown here is derived from an EMBL/GenBank/DDBJ whole genome shotgun (WGS) entry which is preliminary data.</text>
</comment>
<feature type="compositionally biased region" description="Basic and acidic residues" evidence="1">
    <location>
        <begin position="51"/>
        <end position="64"/>
    </location>
</feature>
<gene>
    <name evidence="2" type="ORF">SMF913_14450</name>
</gene>
<keyword evidence="3" id="KW-1185">Reference proteome</keyword>
<dbReference type="AlphaFoldDB" id="A0A2J7ZDS7"/>
<proteinExistence type="predicted"/>
<organism evidence="2 3">
    <name type="scientific">Streptomyces malaysiensis</name>
    <dbReference type="NCBI Taxonomy" id="92644"/>
    <lineage>
        <taxon>Bacteria</taxon>
        <taxon>Bacillati</taxon>
        <taxon>Actinomycetota</taxon>
        <taxon>Actinomycetes</taxon>
        <taxon>Kitasatosporales</taxon>
        <taxon>Streptomycetaceae</taxon>
        <taxon>Streptomyces</taxon>
        <taxon>Streptomyces violaceusniger group</taxon>
    </lineage>
</organism>
<reference evidence="2 3" key="1">
    <citation type="submission" date="2015-09" db="EMBL/GenBank/DDBJ databases">
        <title>Genome sequence, genome mining and natural product profiling of a biocontrol bacterium Streptomyces malaysiensis F913.</title>
        <authorList>
            <person name="Xu Y."/>
            <person name="Wei J."/>
            <person name="Xie J."/>
            <person name="Li T."/>
            <person name="Zhou Z."/>
        </authorList>
    </citation>
    <scope>NUCLEOTIDE SEQUENCE [LARGE SCALE GENOMIC DNA]</scope>
    <source>
        <strain evidence="2 3">F913</strain>
    </source>
</reference>
<dbReference type="EMBL" id="LJIW01000001">
    <property type="protein sequence ID" value="PNG98425.1"/>
    <property type="molecule type" value="Genomic_DNA"/>
</dbReference>
<dbReference type="RefSeq" id="WP_146055590.1">
    <property type="nucleotide sequence ID" value="NZ_LJIW01000001.1"/>
</dbReference>
<feature type="region of interest" description="Disordered" evidence="1">
    <location>
        <begin position="35"/>
        <end position="64"/>
    </location>
</feature>
<protein>
    <submittedName>
        <fullName evidence="2">Uncharacterized protein</fullName>
    </submittedName>
</protein>